<proteinExistence type="predicted"/>
<evidence type="ECO:0000256" key="1">
    <source>
        <dbReference type="SAM" id="MobiDB-lite"/>
    </source>
</evidence>
<dbReference type="EMBL" id="JBIUZV010000001">
    <property type="protein sequence ID" value="MFJ3044645.1"/>
    <property type="molecule type" value="Genomic_DNA"/>
</dbReference>
<name>A0ABW8ETB4_9BURK</name>
<sequence>MKLLAKELQPARPEPPMTAAQAKEIIDRASKDERMSAELDALRLKCCTFIDNLMRDVNLDLAEKQKRTPALLKSPQQVSQASPTSLRSASRDREAMARKRRELAEAMVLGVLFNLDNPQWDPRDPGTARSEENFLVALVKSAFK</sequence>
<feature type="compositionally biased region" description="Polar residues" evidence="1">
    <location>
        <begin position="74"/>
        <end position="88"/>
    </location>
</feature>
<protein>
    <submittedName>
        <fullName evidence="2">Uncharacterized protein</fullName>
    </submittedName>
</protein>
<comment type="caution">
    <text evidence="2">The sequence shown here is derived from an EMBL/GenBank/DDBJ whole genome shotgun (WGS) entry which is preliminary data.</text>
</comment>
<reference evidence="2 3" key="1">
    <citation type="submission" date="2024-10" db="EMBL/GenBank/DDBJ databases">
        <title>The Natural Products Discovery Center: Release of the First 8490 Sequenced Strains for Exploring Actinobacteria Biosynthetic Diversity.</title>
        <authorList>
            <person name="Kalkreuter E."/>
            <person name="Kautsar S.A."/>
            <person name="Yang D."/>
            <person name="Bader C.D."/>
            <person name="Teijaro C.N."/>
            <person name="Fluegel L."/>
            <person name="Davis C.M."/>
            <person name="Simpson J.R."/>
            <person name="Lauterbach L."/>
            <person name="Steele A.D."/>
            <person name="Gui C."/>
            <person name="Meng S."/>
            <person name="Li G."/>
            <person name="Viehrig K."/>
            <person name="Ye F."/>
            <person name="Su P."/>
            <person name="Kiefer A.F."/>
            <person name="Nichols A."/>
            <person name="Cepeda A.J."/>
            <person name="Yan W."/>
            <person name="Fan B."/>
            <person name="Jiang Y."/>
            <person name="Adhikari A."/>
            <person name="Zheng C.-J."/>
            <person name="Schuster L."/>
            <person name="Cowan T.M."/>
            <person name="Smanski M.J."/>
            <person name="Chevrette M.G."/>
            <person name="De Carvalho L.P.S."/>
            <person name="Shen B."/>
        </authorList>
    </citation>
    <scope>NUCLEOTIDE SEQUENCE [LARGE SCALE GENOMIC DNA]</scope>
    <source>
        <strain evidence="2 3">NPDC087045</strain>
    </source>
</reference>
<feature type="region of interest" description="Disordered" evidence="1">
    <location>
        <begin position="67"/>
        <end position="98"/>
    </location>
</feature>
<keyword evidence="3" id="KW-1185">Reference proteome</keyword>
<evidence type="ECO:0000313" key="2">
    <source>
        <dbReference type="EMBL" id="MFJ3044645.1"/>
    </source>
</evidence>
<accession>A0ABW8ETB4</accession>
<dbReference type="RefSeq" id="WP_231602417.1">
    <property type="nucleotide sequence ID" value="NZ_JBIUZV010000001.1"/>
</dbReference>
<feature type="region of interest" description="Disordered" evidence="1">
    <location>
        <begin position="1"/>
        <end position="20"/>
    </location>
</feature>
<evidence type="ECO:0000313" key="3">
    <source>
        <dbReference type="Proteomes" id="UP001617427"/>
    </source>
</evidence>
<organism evidence="2 3">
    <name type="scientific">Herbaspirillum chlorophenolicum</name>
    <dbReference type="NCBI Taxonomy" id="211589"/>
    <lineage>
        <taxon>Bacteria</taxon>
        <taxon>Pseudomonadati</taxon>
        <taxon>Pseudomonadota</taxon>
        <taxon>Betaproteobacteria</taxon>
        <taxon>Burkholderiales</taxon>
        <taxon>Oxalobacteraceae</taxon>
        <taxon>Herbaspirillum</taxon>
    </lineage>
</organism>
<dbReference type="Proteomes" id="UP001617427">
    <property type="component" value="Unassembled WGS sequence"/>
</dbReference>
<gene>
    <name evidence="2" type="ORF">ACIPEN_02335</name>
</gene>